<dbReference type="Gene3D" id="3.30.1330.10">
    <property type="entry name" value="PurM-like, N-terminal domain"/>
    <property type="match status" value="1"/>
</dbReference>
<comment type="similarity">
    <text evidence="1">Belongs to the HypE family.</text>
</comment>
<accession>A0A0N8GQ49</accession>
<dbReference type="PANTHER" id="PTHR30303">
    <property type="entry name" value="HYDROGENASE ISOENZYMES FORMATION PROTEIN HYPE"/>
    <property type="match status" value="1"/>
</dbReference>
<dbReference type="SUPFAM" id="SSF55326">
    <property type="entry name" value="PurM N-terminal domain-like"/>
    <property type="match status" value="1"/>
</dbReference>
<dbReference type="Gene3D" id="3.90.650.10">
    <property type="entry name" value="PurM-like C-terminal domain"/>
    <property type="match status" value="1"/>
</dbReference>
<gene>
    <name evidence="4" type="ORF">SE15_11550</name>
</gene>
<dbReference type="InterPro" id="IPR036921">
    <property type="entry name" value="PurM-like_N_sf"/>
</dbReference>
<dbReference type="InterPro" id="IPR011854">
    <property type="entry name" value="HypE"/>
</dbReference>
<dbReference type="PATRIC" id="fig|869279.4.peg.1931"/>
<dbReference type="RefSeq" id="WP_054522244.1">
    <property type="nucleotide sequence ID" value="NZ_LGKO01000005.1"/>
</dbReference>
<name>A0A0N8GQ49_9CHLR</name>
<feature type="domain" description="PurM-like C-terminal" evidence="3">
    <location>
        <begin position="155"/>
        <end position="309"/>
    </location>
</feature>
<evidence type="ECO:0000313" key="5">
    <source>
        <dbReference type="Proteomes" id="UP000050544"/>
    </source>
</evidence>
<dbReference type="OrthoDB" id="153904at2"/>
<reference evidence="4 5" key="1">
    <citation type="submission" date="2015-07" db="EMBL/GenBank/DDBJ databases">
        <title>Whole genome sequence of Thermanaerothrix daxensis DSM 23592.</title>
        <authorList>
            <person name="Hemp J."/>
            <person name="Ward L.M."/>
            <person name="Pace L.A."/>
            <person name="Fischer W.W."/>
        </authorList>
    </citation>
    <scope>NUCLEOTIDE SEQUENCE [LARGE SCALE GENOMIC DNA]</scope>
    <source>
        <strain evidence="4 5">GNS-1</strain>
    </source>
</reference>
<dbReference type="InterPro" id="IPR016188">
    <property type="entry name" value="PurM-like_N"/>
</dbReference>
<dbReference type="PANTHER" id="PTHR30303:SF4">
    <property type="entry name" value="HYDROGENASE EXPRESSION_FORMATION PROTEIN HYPE"/>
    <property type="match status" value="1"/>
</dbReference>
<evidence type="ECO:0000259" key="2">
    <source>
        <dbReference type="Pfam" id="PF00586"/>
    </source>
</evidence>
<dbReference type="PIRSF" id="PIRSF005644">
    <property type="entry name" value="Hdrgns_mtr_HypE"/>
    <property type="match status" value="1"/>
</dbReference>
<organism evidence="4 5">
    <name type="scientific">Thermanaerothrix daxensis</name>
    <dbReference type="NCBI Taxonomy" id="869279"/>
    <lineage>
        <taxon>Bacteria</taxon>
        <taxon>Bacillati</taxon>
        <taxon>Chloroflexota</taxon>
        <taxon>Anaerolineae</taxon>
        <taxon>Anaerolineales</taxon>
        <taxon>Anaerolineaceae</taxon>
        <taxon>Thermanaerothrix</taxon>
    </lineage>
</organism>
<dbReference type="Pfam" id="PF00586">
    <property type="entry name" value="AIRS"/>
    <property type="match status" value="1"/>
</dbReference>
<dbReference type="AlphaFoldDB" id="A0A0N8GQ49"/>
<dbReference type="CDD" id="cd06061">
    <property type="entry name" value="PurM-like1"/>
    <property type="match status" value="1"/>
</dbReference>
<protein>
    <recommendedName>
        <fullName evidence="6">AIR synthase</fullName>
    </recommendedName>
</protein>
<evidence type="ECO:0000256" key="1">
    <source>
        <dbReference type="ARBA" id="ARBA00006243"/>
    </source>
</evidence>
<dbReference type="Pfam" id="PF02769">
    <property type="entry name" value="AIRS_C"/>
    <property type="match status" value="1"/>
</dbReference>
<proteinExistence type="inferred from homology"/>
<keyword evidence="5" id="KW-1185">Reference proteome</keyword>
<dbReference type="EMBL" id="LGKO01000005">
    <property type="protein sequence ID" value="KPL82706.1"/>
    <property type="molecule type" value="Genomic_DNA"/>
</dbReference>
<dbReference type="STRING" id="869279.SE15_11550"/>
<dbReference type="GO" id="GO:0051604">
    <property type="term" value="P:protein maturation"/>
    <property type="evidence" value="ECO:0007669"/>
    <property type="project" value="TreeGrafter"/>
</dbReference>
<dbReference type="Proteomes" id="UP000050544">
    <property type="component" value="Unassembled WGS sequence"/>
</dbReference>
<comment type="caution">
    <text evidence="4">The sequence shown here is derived from an EMBL/GenBank/DDBJ whole genome shotgun (WGS) entry which is preliminary data.</text>
</comment>
<evidence type="ECO:0000259" key="3">
    <source>
        <dbReference type="Pfam" id="PF02769"/>
    </source>
</evidence>
<feature type="domain" description="PurM-like N-terminal" evidence="2">
    <location>
        <begin position="38"/>
        <end position="143"/>
    </location>
</feature>
<sequence>MTAVLPVGKLPHHLLADLLKHAPSQHERVLLGPGIGLDCAILDMGETALVLKSEPITFATQDIGWYAVQIASNDIATTGAVPRWMLVTLLLPEGKTTPEFAAEIGEQIFQTCRQMNIILLGGHTEITYDLHRPIVVTTLIGEIEKSRVITPRGAQPGDVLILTKGIPIEGSAILAREFAHRLEGVLTPEEIKSAQRLIYEPGISVLRDAQVAVGAGRVTAMHDPTEGGLATALWELAEAASVRLRVEGDRIPIPPLARKICAHFGLDPLGTLASGALLLTTPSQEAPRILAALTEARIPAAVIGTVEAGMPEVVLLSQGRENILPHFARDEIARFYEQQALE</sequence>
<dbReference type="InterPro" id="IPR010918">
    <property type="entry name" value="PurM-like_C_dom"/>
</dbReference>
<dbReference type="SUPFAM" id="SSF56042">
    <property type="entry name" value="PurM C-terminal domain-like"/>
    <property type="match status" value="1"/>
</dbReference>
<dbReference type="InterPro" id="IPR036676">
    <property type="entry name" value="PurM-like_C_sf"/>
</dbReference>
<evidence type="ECO:0000313" key="4">
    <source>
        <dbReference type="EMBL" id="KPL82706.1"/>
    </source>
</evidence>
<evidence type="ECO:0008006" key="6">
    <source>
        <dbReference type="Google" id="ProtNLM"/>
    </source>
</evidence>